<sequence>MTRAEGEARTAEGEERTAEVGRGAARGLRWSLLGNLVNRAGTFVVGLVLARILLPQDYGEFAIAFAASQFLMHVNDAGIIAAIVQWRGRLADLAPTATVLAFLSSTGIYLLFFAAAPWYAATSGDAGATGVVRILTATILVDGITAVRAARLLREFRQDRLIVANLAGFVVTAALTIGLALAGAGAYSFAWGQLSGAIVTGACVLWFGRMPFSVRLDRSAVRHLVVFGLPLALSLGLEGLILNVDKMVIGSRLGAVVLGFYLIAFNVSSWVPGLIGTAIRWVALPSFSRLAEEGEAAVAAGVRTAVVTVTAFALPVMLVLGLLAPQAVTVLYGERWEPAGQALRFLAAVMLVRLLLPLAFDILTALGATRWTVVLNAGWCLALVPALLVGAGHGLGAAAAAQAVVGLGVTLPLAAWALSRVGVRVAALARPLARPLLAALAAGLVIAGADRLLDAPAVVELGVAGGAGTALYIVLVLPLLRELRK</sequence>
<dbReference type="EMBL" id="RJKE01000001">
    <property type="protein sequence ID" value="ROO82735.1"/>
    <property type="molecule type" value="Genomic_DNA"/>
</dbReference>
<feature type="transmembrane region" description="Helical" evidence="7">
    <location>
        <begin position="253"/>
        <end position="275"/>
    </location>
</feature>
<feature type="transmembrane region" description="Helical" evidence="7">
    <location>
        <begin position="36"/>
        <end position="55"/>
    </location>
</feature>
<evidence type="ECO:0000313" key="8">
    <source>
        <dbReference type="EMBL" id="ROO82735.1"/>
    </source>
</evidence>
<feature type="transmembrane region" description="Helical" evidence="7">
    <location>
        <begin position="397"/>
        <end position="419"/>
    </location>
</feature>
<feature type="transmembrane region" description="Helical" evidence="7">
    <location>
        <begin position="343"/>
        <end position="366"/>
    </location>
</feature>
<feature type="transmembrane region" description="Helical" evidence="7">
    <location>
        <begin position="162"/>
        <end position="184"/>
    </location>
</feature>
<organism evidence="8 9">
    <name type="scientific">Actinocorallia herbida</name>
    <dbReference type="NCBI Taxonomy" id="58109"/>
    <lineage>
        <taxon>Bacteria</taxon>
        <taxon>Bacillati</taxon>
        <taxon>Actinomycetota</taxon>
        <taxon>Actinomycetes</taxon>
        <taxon>Streptosporangiales</taxon>
        <taxon>Thermomonosporaceae</taxon>
        <taxon>Actinocorallia</taxon>
    </lineage>
</organism>
<feature type="transmembrane region" description="Helical" evidence="7">
    <location>
        <begin position="296"/>
        <end position="323"/>
    </location>
</feature>
<reference evidence="8 9" key="1">
    <citation type="submission" date="2018-11" db="EMBL/GenBank/DDBJ databases">
        <title>Sequencing the genomes of 1000 actinobacteria strains.</title>
        <authorList>
            <person name="Klenk H.-P."/>
        </authorList>
    </citation>
    <scope>NUCLEOTIDE SEQUENCE [LARGE SCALE GENOMIC DNA]</scope>
    <source>
        <strain evidence="8 9">DSM 44254</strain>
    </source>
</reference>
<evidence type="ECO:0000256" key="7">
    <source>
        <dbReference type="SAM" id="Phobius"/>
    </source>
</evidence>
<dbReference type="PANTHER" id="PTHR30250:SF10">
    <property type="entry name" value="LIPOPOLYSACCHARIDE BIOSYNTHESIS PROTEIN WZXC"/>
    <property type="match status" value="1"/>
</dbReference>
<keyword evidence="3" id="KW-1003">Cell membrane</keyword>
<evidence type="ECO:0000256" key="1">
    <source>
        <dbReference type="ARBA" id="ARBA00004651"/>
    </source>
</evidence>
<dbReference type="AlphaFoldDB" id="A0A3N1CNF7"/>
<feature type="transmembrane region" description="Helical" evidence="7">
    <location>
        <begin position="461"/>
        <end position="480"/>
    </location>
</feature>
<keyword evidence="4 7" id="KW-0812">Transmembrane</keyword>
<evidence type="ECO:0000256" key="5">
    <source>
        <dbReference type="ARBA" id="ARBA00022989"/>
    </source>
</evidence>
<name>A0A3N1CNF7_9ACTN</name>
<feature type="transmembrane region" description="Helical" evidence="7">
    <location>
        <begin position="61"/>
        <end position="84"/>
    </location>
</feature>
<feature type="transmembrane region" description="Helical" evidence="7">
    <location>
        <begin position="220"/>
        <end position="241"/>
    </location>
</feature>
<keyword evidence="5 7" id="KW-1133">Transmembrane helix</keyword>
<feature type="transmembrane region" description="Helical" evidence="7">
    <location>
        <begin position="96"/>
        <end position="119"/>
    </location>
</feature>
<dbReference type="Pfam" id="PF13440">
    <property type="entry name" value="Polysacc_synt_3"/>
    <property type="match status" value="1"/>
</dbReference>
<dbReference type="InterPro" id="IPR050833">
    <property type="entry name" value="Poly_Biosynth_Transport"/>
</dbReference>
<gene>
    <name evidence="8" type="ORF">EDD29_0218</name>
</gene>
<dbReference type="RefSeq" id="WP_123661716.1">
    <property type="nucleotide sequence ID" value="NZ_RJKE01000001.1"/>
</dbReference>
<evidence type="ECO:0000256" key="2">
    <source>
        <dbReference type="ARBA" id="ARBA00007430"/>
    </source>
</evidence>
<comment type="similarity">
    <text evidence="2">Belongs to the polysaccharide synthase family.</text>
</comment>
<proteinExistence type="inferred from homology"/>
<protein>
    <submittedName>
        <fullName evidence="8">PST family polysaccharide transporter</fullName>
    </submittedName>
</protein>
<evidence type="ECO:0000256" key="3">
    <source>
        <dbReference type="ARBA" id="ARBA00022475"/>
    </source>
</evidence>
<dbReference type="PANTHER" id="PTHR30250">
    <property type="entry name" value="PST FAMILY PREDICTED COLANIC ACID TRANSPORTER"/>
    <property type="match status" value="1"/>
</dbReference>
<dbReference type="OrthoDB" id="9770347at2"/>
<keyword evidence="6 7" id="KW-0472">Membrane</keyword>
<accession>A0A3N1CNF7</accession>
<evidence type="ECO:0000313" key="9">
    <source>
        <dbReference type="Proteomes" id="UP000272400"/>
    </source>
</evidence>
<comment type="caution">
    <text evidence="8">The sequence shown here is derived from an EMBL/GenBank/DDBJ whole genome shotgun (WGS) entry which is preliminary data.</text>
</comment>
<evidence type="ECO:0000256" key="6">
    <source>
        <dbReference type="ARBA" id="ARBA00023136"/>
    </source>
</evidence>
<dbReference type="Proteomes" id="UP000272400">
    <property type="component" value="Unassembled WGS sequence"/>
</dbReference>
<keyword evidence="9" id="KW-1185">Reference proteome</keyword>
<feature type="transmembrane region" description="Helical" evidence="7">
    <location>
        <begin position="190"/>
        <end position="208"/>
    </location>
</feature>
<feature type="transmembrane region" description="Helical" evidence="7">
    <location>
        <begin position="373"/>
        <end position="391"/>
    </location>
</feature>
<feature type="transmembrane region" description="Helical" evidence="7">
    <location>
        <begin position="131"/>
        <end position="150"/>
    </location>
</feature>
<dbReference type="GO" id="GO:0005886">
    <property type="term" value="C:plasma membrane"/>
    <property type="evidence" value="ECO:0007669"/>
    <property type="project" value="UniProtKB-SubCell"/>
</dbReference>
<comment type="subcellular location">
    <subcellularLocation>
        <location evidence="1">Cell membrane</location>
        <topology evidence="1">Multi-pass membrane protein</topology>
    </subcellularLocation>
</comment>
<feature type="transmembrane region" description="Helical" evidence="7">
    <location>
        <begin position="431"/>
        <end position="449"/>
    </location>
</feature>
<evidence type="ECO:0000256" key="4">
    <source>
        <dbReference type="ARBA" id="ARBA00022692"/>
    </source>
</evidence>